<feature type="domain" description="Deacetylase sirtuin-type" evidence="4">
    <location>
        <begin position="1"/>
        <end position="309"/>
    </location>
</feature>
<dbReference type="Pfam" id="PF02146">
    <property type="entry name" value="SIR2"/>
    <property type="match status" value="1"/>
</dbReference>
<dbReference type="GO" id="GO:0016740">
    <property type="term" value="F:transferase activity"/>
    <property type="evidence" value="ECO:0007669"/>
    <property type="project" value="UniProtKB-KW"/>
</dbReference>
<dbReference type="SUPFAM" id="SSF52467">
    <property type="entry name" value="DHS-like NAD/FAD-binding domain"/>
    <property type="match status" value="1"/>
</dbReference>
<reference evidence="5 6" key="1">
    <citation type="submission" date="2024-03" db="EMBL/GenBank/DDBJ databases">
        <title>The Acrasis kona genome and developmental transcriptomes reveal deep origins of eukaryotic multicellular pathways.</title>
        <authorList>
            <person name="Sheikh S."/>
            <person name="Fu C.-J."/>
            <person name="Brown M.W."/>
            <person name="Baldauf S.L."/>
        </authorList>
    </citation>
    <scope>NUCLEOTIDE SEQUENCE [LARGE SCALE GENOMIC DNA]</scope>
    <source>
        <strain evidence="5 6">ATCC MYA-3509</strain>
    </source>
</reference>
<organism evidence="5 6">
    <name type="scientific">Acrasis kona</name>
    <dbReference type="NCBI Taxonomy" id="1008807"/>
    <lineage>
        <taxon>Eukaryota</taxon>
        <taxon>Discoba</taxon>
        <taxon>Heterolobosea</taxon>
        <taxon>Tetramitia</taxon>
        <taxon>Eutetramitia</taxon>
        <taxon>Acrasidae</taxon>
        <taxon>Acrasis</taxon>
    </lineage>
</organism>
<keyword evidence="3" id="KW-0862">Zinc</keyword>
<dbReference type="AlphaFoldDB" id="A0AAW2YV33"/>
<accession>A0AAW2YV33</accession>
<keyword evidence="6" id="KW-1185">Reference proteome</keyword>
<evidence type="ECO:0000313" key="6">
    <source>
        <dbReference type="Proteomes" id="UP001431209"/>
    </source>
</evidence>
<dbReference type="InterPro" id="IPR026590">
    <property type="entry name" value="Ssirtuin_cat_dom"/>
</dbReference>
<dbReference type="InterPro" id="IPR029035">
    <property type="entry name" value="DHS-like_NAD/FAD-binding_dom"/>
</dbReference>
<dbReference type="CDD" id="cd00296">
    <property type="entry name" value="SIR2"/>
    <property type="match status" value="1"/>
</dbReference>
<evidence type="ECO:0000256" key="1">
    <source>
        <dbReference type="ARBA" id="ARBA00022679"/>
    </source>
</evidence>
<feature type="active site" description="Proton acceptor" evidence="3">
    <location>
        <position position="155"/>
    </location>
</feature>
<protein>
    <submittedName>
        <fullName evidence="5">CobB</fullName>
    </submittedName>
</protein>
<keyword evidence="3" id="KW-0479">Metal-binding</keyword>
<name>A0AAW2YV33_9EUKA</name>
<feature type="binding site" evidence="3">
    <location>
        <position position="201"/>
    </location>
    <ligand>
        <name>Zn(2+)</name>
        <dbReference type="ChEBI" id="CHEBI:29105"/>
    </ligand>
</feature>
<comment type="caution">
    <text evidence="5">The sequence shown here is derived from an EMBL/GenBank/DDBJ whole genome shotgun (WGS) entry which is preliminary data.</text>
</comment>
<evidence type="ECO:0000256" key="2">
    <source>
        <dbReference type="ARBA" id="ARBA00023027"/>
    </source>
</evidence>
<dbReference type="Gene3D" id="3.40.50.1220">
    <property type="entry name" value="TPP-binding domain"/>
    <property type="match status" value="1"/>
</dbReference>
<dbReference type="GO" id="GO:0070403">
    <property type="term" value="F:NAD+ binding"/>
    <property type="evidence" value="ECO:0007669"/>
    <property type="project" value="InterPro"/>
</dbReference>
<dbReference type="PROSITE" id="PS50305">
    <property type="entry name" value="SIRTUIN"/>
    <property type="match status" value="1"/>
</dbReference>
<sequence length="314" mass="36435">MSSIDLSKVLSECQFVLVACGAGFSADSSLPVYSDIAQIEVYKKLDLTYHDLCRPNVMLAEGDLNDKELFLGFWANCFNLYRSTTPHRGYDILKKWNNEINVPLEFKLYQQQFLKVNYNRDVHVDDVAGPMFIYTSNVDAHFHRYFEKNQIYEIHGNVEHWQCQNKNCEYCDVQKINDNHVFDVDPSNMKCCLDNFLSCKCGELMRPNVLMFGDEHYVQDEEQEQRYVAWEAAVEHFIKDNKTYGLVILEMGCGTNVPSVRMECEEVLSDTNDKSLLVRINPCDEVNLPHHAVHVQDTSLNTLERLAKQMLFNK</sequence>
<dbReference type="PANTHER" id="PTHR48252:SF77">
    <property type="entry name" value="HISTONE DEACETYLASE DOMAIN-CONTAINING PROTEIN"/>
    <property type="match status" value="1"/>
</dbReference>
<feature type="binding site" evidence="3">
    <location>
        <position position="171"/>
    </location>
    <ligand>
        <name>Zn(2+)</name>
        <dbReference type="ChEBI" id="CHEBI:29105"/>
    </ligand>
</feature>
<dbReference type="GO" id="GO:0046872">
    <property type="term" value="F:metal ion binding"/>
    <property type="evidence" value="ECO:0007669"/>
    <property type="project" value="UniProtKB-KW"/>
</dbReference>
<evidence type="ECO:0000313" key="5">
    <source>
        <dbReference type="EMBL" id="KAL0480713.1"/>
    </source>
</evidence>
<keyword evidence="2" id="KW-0520">NAD</keyword>
<dbReference type="PANTHER" id="PTHR48252">
    <property type="entry name" value="HISTONE DEACETYLASE 2-RELATED"/>
    <property type="match status" value="1"/>
</dbReference>
<evidence type="ECO:0000259" key="4">
    <source>
        <dbReference type="PROSITE" id="PS50305"/>
    </source>
</evidence>
<dbReference type="InterPro" id="IPR003000">
    <property type="entry name" value="Sirtuin"/>
</dbReference>
<feature type="binding site" evidence="3">
    <location>
        <position position="192"/>
    </location>
    <ligand>
        <name>Zn(2+)</name>
        <dbReference type="ChEBI" id="CHEBI:29105"/>
    </ligand>
</feature>
<evidence type="ECO:0000256" key="3">
    <source>
        <dbReference type="PROSITE-ProRule" id="PRU00236"/>
    </source>
</evidence>
<keyword evidence="1" id="KW-0808">Transferase</keyword>
<dbReference type="Proteomes" id="UP001431209">
    <property type="component" value="Unassembled WGS sequence"/>
</dbReference>
<proteinExistence type="predicted"/>
<dbReference type="EMBL" id="JAOPGA020000683">
    <property type="protein sequence ID" value="KAL0480713.1"/>
    <property type="molecule type" value="Genomic_DNA"/>
</dbReference>
<gene>
    <name evidence="5" type="ORF">AKO1_007000</name>
</gene>
<feature type="binding site" evidence="3">
    <location>
        <position position="163"/>
    </location>
    <ligand>
        <name>Zn(2+)</name>
        <dbReference type="ChEBI" id="CHEBI:29105"/>
    </ligand>
</feature>